<accession>A0A9P0IR46</accession>
<keyword evidence="1" id="KW-1133">Transmembrane helix</keyword>
<gene>
    <name evidence="2" type="ORF">APHIGO_LOCUS2823</name>
</gene>
<keyword evidence="1" id="KW-0472">Membrane</keyword>
<sequence length="134" mass="16135">MITSLYYLSNLGHRFCELNRLWKCLPFRLIKLPGGRTTSEMTMLVERIRLLHAELSELLRLFSLGYGPVLLMYFTFNFTHALIDTFLFTIYRDFFISGYFFPYIFYIKHIFDMISIIYVTSWVIEEVRIIIKVF</sequence>
<reference evidence="2" key="1">
    <citation type="submission" date="2022-02" db="EMBL/GenBank/DDBJ databases">
        <authorList>
            <person name="King R."/>
        </authorList>
    </citation>
    <scope>NUCLEOTIDE SEQUENCE</scope>
</reference>
<dbReference type="Proteomes" id="UP001154329">
    <property type="component" value="Chromosome 1"/>
</dbReference>
<name>A0A9P0IR46_APHGO</name>
<keyword evidence="1" id="KW-0812">Transmembrane</keyword>
<dbReference type="AlphaFoldDB" id="A0A9P0IR46"/>
<dbReference type="EMBL" id="OU899034">
    <property type="protein sequence ID" value="CAH1714555.1"/>
    <property type="molecule type" value="Genomic_DNA"/>
</dbReference>
<keyword evidence="3" id="KW-1185">Reference proteome</keyword>
<feature type="transmembrane region" description="Helical" evidence="1">
    <location>
        <begin position="58"/>
        <end position="83"/>
    </location>
</feature>
<proteinExistence type="predicted"/>
<protein>
    <recommendedName>
        <fullName evidence="4">Gustatory receptor</fullName>
    </recommendedName>
</protein>
<organism evidence="2 3">
    <name type="scientific">Aphis gossypii</name>
    <name type="common">Cotton aphid</name>
    <dbReference type="NCBI Taxonomy" id="80765"/>
    <lineage>
        <taxon>Eukaryota</taxon>
        <taxon>Metazoa</taxon>
        <taxon>Ecdysozoa</taxon>
        <taxon>Arthropoda</taxon>
        <taxon>Hexapoda</taxon>
        <taxon>Insecta</taxon>
        <taxon>Pterygota</taxon>
        <taxon>Neoptera</taxon>
        <taxon>Paraneoptera</taxon>
        <taxon>Hemiptera</taxon>
        <taxon>Sternorrhyncha</taxon>
        <taxon>Aphidomorpha</taxon>
        <taxon>Aphidoidea</taxon>
        <taxon>Aphididae</taxon>
        <taxon>Aphidini</taxon>
        <taxon>Aphis</taxon>
        <taxon>Aphis</taxon>
    </lineage>
</organism>
<evidence type="ECO:0008006" key="4">
    <source>
        <dbReference type="Google" id="ProtNLM"/>
    </source>
</evidence>
<evidence type="ECO:0000313" key="2">
    <source>
        <dbReference type="EMBL" id="CAH1714555.1"/>
    </source>
</evidence>
<evidence type="ECO:0000256" key="1">
    <source>
        <dbReference type="SAM" id="Phobius"/>
    </source>
</evidence>
<feature type="transmembrane region" description="Helical" evidence="1">
    <location>
        <begin position="103"/>
        <end position="124"/>
    </location>
</feature>
<reference evidence="2" key="2">
    <citation type="submission" date="2022-10" db="EMBL/GenBank/DDBJ databases">
        <authorList>
            <consortium name="ENA_rothamsted_submissions"/>
            <consortium name="culmorum"/>
            <person name="King R."/>
        </authorList>
    </citation>
    <scope>NUCLEOTIDE SEQUENCE</scope>
</reference>
<evidence type="ECO:0000313" key="3">
    <source>
        <dbReference type="Proteomes" id="UP001154329"/>
    </source>
</evidence>